<dbReference type="SUPFAM" id="SSF57625">
    <property type="entry name" value="Invertebrate chitin-binding proteins"/>
    <property type="match status" value="3"/>
</dbReference>
<dbReference type="InterPro" id="IPR003367">
    <property type="entry name" value="Thrombospondin_3-like_rpt"/>
</dbReference>
<accession>A0A423SWX6</accession>
<comment type="caution">
    <text evidence="9">Lacks conserved residue(s) required for the propagation of feature annotation.</text>
</comment>
<evidence type="ECO:0000256" key="7">
    <source>
        <dbReference type="ARBA" id="ARBA00023157"/>
    </source>
</evidence>
<dbReference type="GO" id="GO:0007155">
    <property type="term" value="P:cell adhesion"/>
    <property type="evidence" value="ECO:0007669"/>
    <property type="project" value="UniProtKB-KW"/>
</dbReference>
<feature type="compositionally biased region" description="Polar residues" evidence="11">
    <location>
        <begin position="1464"/>
        <end position="1526"/>
    </location>
</feature>
<feature type="compositionally biased region" description="Acidic residues" evidence="11">
    <location>
        <begin position="694"/>
        <end position="718"/>
    </location>
</feature>
<dbReference type="Gene3D" id="2.170.140.10">
    <property type="entry name" value="Chitin binding domain"/>
    <property type="match status" value="1"/>
</dbReference>
<dbReference type="InterPro" id="IPR008859">
    <property type="entry name" value="Thrombospondin_C"/>
</dbReference>
<protein>
    <submittedName>
        <fullName evidence="15">Thrombospondin II</fullName>
    </submittedName>
</protein>
<dbReference type="PROSITE" id="PS01186">
    <property type="entry name" value="EGF_2"/>
    <property type="match status" value="5"/>
</dbReference>
<evidence type="ECO:0000256" key="6">
    <source>
        <dbReference type="ARBA" id="ARBA00022889"/>
    </source>
</evidence>
<dbReference type="Proteomes" id="UP000283509">
    <property type="component" value="Unassembled WGS sequence"/>
</dbReference>
<feature type="compositionally biased region" description="Basic and acidic residues" evidence="11">
    <location>
        <begin position="610"/>
        <end position="620"/>
    </location>
</feature>
<dbReference type="SMART" id="SM00179">
    <property type="entry name" value="EGF_CA"/>
    <property type="match status" value="5"/>
</dbReference>
<keyword evidence="16" id="KW-1185">Reference proteome</keyword>
<feature type="compositionally biased region" description="Low complexity" evidence="11">
    <location>
        <begin position="1439"/>
        <end position="1463"/>
    </location>
</feature>
<feature type="repeat" description="TSP type-3" evidence="10">
    <location>
        <begin position="730"/>
        <end position="765"/>
    </location>
</feature>
<feature type="region of interest" description="Disordered" evidence="11">
    <location>
        <begin position="1180"/>
        <end position="1247"/>
    </location>
</feature>
<dbReference type="Gene3D" id="2.60.120.200">
    <property type="match status" value="1"/>
</dbReference>
<keyword evidence="5 10" id="KW-0106">Calcium</keyword>
<keyword evidence="7" id="KW-1015">Disulfide bond</keyword>
<feature type="compositionally biased region" description="Polar residues" evidence="11">
    <location>
        <begin position="1205"/>
        <end position="1228"/>
    </location>
</feature>
<dbReference type="Pfam" id="PF02412">
    <property type="entry name" value="TSP_3"/>
    <property type="match status" value="4"/>
</dbReference>
<dbReference type="PROSITE" id="PS51236">
    <property type="entry name" value="TSP_CTER"/>
    <property type="match status" value="1"/>
</dbReference>
<sequence length="1610" mass="169956">MVAATAVAMPTNVPDCSGEGRFPNPNTCGGFYDCIQDDNGGYELSFDDCNGFVFNTTSRTCSSEMCLSRSERSVTNAYPRYSYLCEGQPDDFVCADCRTMVMCVKGQAFARQCISGRSCSIKAAFGGAVCYPGHPAACTCQSADSFVRDLYDPQKFFSCSGIGVLPEIHVCPDGMVFDETLVQCRNQASLPACRRPGVFANLDDCSEYYSCISLQSGWLQRLFMCPNGTLFNEATGACEDPCKRTMVCYEEGRFPDPLDRRSYYECLIIGGLMKRARYQCPHGYVWKANDSGDGGACVEDHEMNLYDYFTRCSIPQGMCPDETTDPCLANNGGCNANADCLTINGGVSCTCRAGYSGDGYTCIDVDECAVANGGCSASATCTNSDGSFQCSCSAGYTGDGFTCIDVDECLVANGGCGANALCSNTPGSRDCTCKSGFTGDGLVCTDVDECLVANGGCHANADCKNDVGGRTCTCHPGYTGDGLQCTDTDECLVANGGCDANARCSNTPGSRDCTCKSGFTGDGLVCTDVDECLVANGGCHAKAKCTNTAGSRTCSCLAGYTGDGKVCQPLKCPVGFAGEGAECAPDSDLDGYPDTELSCSSKYCPNPGQSDKDKDKRGNKCDNCPDDSNPNQSDIDGDGKGDKCDNDIDNDGLLNGADNCPKVANGNQADSDGDGIGDACDNCPQHANKGQSDKDEDLLGNACDDDVDTDSDGVEDSVDNCPNVANSDQQDVDGDGKGDACDTDNDNDGVLDKNDNCELIPNKQQKDTDGDGFGDACSDDKDGDKTSANGGTRPANGIYSGMVVYDNGAEIHQTVNSDPAIAVGDHVLGDVDFEGTFFIEDTSDDDFVGFIFGYQSNAKFYVVSWKKAPQNWFNKAERGVTLKLVNSNTGPGTKLRDALWFTGSTPNQAQLLWHDGSLGWKPKVAYRWLLHHRPDIGTIRFYLYQGNNQVMDSGNIYDSTLKGGRLGLFCFSQEEIIWSNMEYKCGEGVPQAMFNDLPANLQNQTLPPHSPNPLRLITDKTQRVLNGERERGTSKGRQQGSVNESRTGPHHCERRVPVASSFGSRNKRTSVTRYFIDGESGYQATVSEEEGPNIANFYSNSQDLPVTNLLSQISQQAVSSQQNFNSQQSSGSQQSFGSQFTGQFNSGFSQTGSSGVRSTGISCFSQSQSSGLVTGSNRFSQTGSGIASPTGLSGQRLSGLSGISQTGSANQFSQTGTLGQRVTGSNTFSQTGSGGDQSGQRVTGSTSFIQTSSNGQVGLVQLSFSQSGSNGQRVTGINSASLRPGGKWSADWISWLRIKVATCDWLIFLANPESSTQAGGQRVTGSTSFTQAGASGQRVSDQPVFSQTGSVVSEWLDQPASQAGASGQQIEISWLSDQVLASPRLGSSGQRVTGSTGFSQAGSGSQRVTGSTTFSQAGASVQRWSASDWSTTFSQAGASGQRVSGSSGFSQSGSSGQLSGSAGFTQTGSSGQRVTGSTTFSQAGASGQRVTGATGFRQSGSAGQLTGSAGFTQTGSSGQRVSDQPTVQPSRQQSGQRVSGSQIGIQQVWFKRTTCLDQLASADAGSVHTFTPIWTSGQLSQHTIYGYHNHRPKGSQMRSYSKRDVLDPSP</sequence>
<dbReference type="Pfam" id="PF01607">
    <property type="entry name" value="CBM_14"/>
    <property type="match status" value="1"/>
</dbReference>
<dbReference type="GO" id="GO:0005509">
    <property type="term" value="F:calcium ion binding"/>
    <property type="evidence" value="ECO:0007669"/>
    <property type="project" value="UniProtKB-UniRule"/>
</dbReference>
<dbReference type="InterPro" id="IPR000742">
    <property type="entry name" value="EGF"/>
</dbReference>
<feature type="domain" description="EGF-like" evidence="12">
    <location>
        <begin position="528"/>
        <end position="568"/>
    </location>
</feature>
<evidence type="ECO:0000256" key="5">
    <source>
        <dbReference type="ARBA" id="ARBA00022837"/>
    </source>
</evidence>
<feature type="region of interest" description="Disordered" evidence="11">
    <location>
        <begin position="1121"/>
        <end position="1143"/>
    </location>
</feature>
<evidence type="ECO:0000259" key="14">
    <source>
        <dbReference type="PROSITE" id="PS51236"/>
    </source>
</evidence>
<evidence type="ECO:0000259" key="13">
    <source>
        <dbReference type="PROSITE" id="PS50940"/>
    </source>
</evidence>
<dbReference type="FunFam" id="2.60.120.200:FF:000002">
    <property type="entry name" value="Thrombospondin 3"/>
    <property type="match status" value="1"/>
</dbReference>
<dbReference type="InterPro" id="IPR013320">
    <property type="entry name" value="ConA-like_dom_sf"/>
</dbReference>
<evidence type="ECO:0000259" key="12">
    <source>
        <dbReference type="PROSITE" id="PS50026"/>
    </source>
</evidence>
<dbReference type="Pfam" id="PF12947">
    <property type="entry name" value="EGF_3"/>
    <property type="match status" value="6"/>
</dbReference>
<feature type="region of interest" description="Disordered" evidence="11">
    <location>
        <begin position="687"/>
        <end position="793"/>
    </location>
</feature>
<dbReference type="PANTHER" id="PTHR10199:SF100">
    <property type="entry name" value="THROMBOSPONDIN, ISOFORM A"/>
    <property type="match status" value="1"/>
</dbReference>
<dbReference type="FunFam" id="2.10.25.10:FF:000038">
    <property type="entry name" value="Fibrillin 2"/>
    <property type="match status" value="5"/>
</dbReference>
<dbReference type="GO" id="GO:0005576">
    <property type="term" value="C:extracellular region"/>
    <property type="evidence" value="ECO:0007669"/>
    <property type="project" value="InterPro"/>
</dbReference>
<dbReference type="OrthoDB" id="10267525at2759"/>
<feature type="domain" description="EGF-like" evidence="12">
    <location>
        <begin position="323"/>
        <end position="363"/>
    </location>
</feature>
<dbReference type="Gene3D" id="2.10.25.10">
    <property type="entry name" value="Laminin"/>
    <property type="match status" value="6"/>
</dbReference>
<dbReference type="EMBL" id="QCYY01002644">
    <property type="protein sequence ID" value="ROT68707.1"/>
    <property type="molecule type" value="Genomic_DNA"/>
</dbReference>
<keyword evidence="6" id="KW-0130">Cell adhesion</keyword>
<dbReference type="InterPro" id="IPR024731">
    <property type="entry name" value="NELL2-like_EGF"/>
</dbReference>
<dbReference type="FunFam" id="4.10.1080.10:FF:000001">
    <property type="entry name" value="Thrombospondin 3"/>
    <property type="match status" value="1"/>
</dbReference>
<keyword evidence="8" id="KW-0325">Glycoprotein</keyword>
<dbReference type="SUPFAM" id="SSF57184">
    <property type="entry name" value="Growth factor receptor domain"/>
    <property type="match status" value="2"/>
</dbReference>
<dbReference type="PROSITE" id="PS00010">
    <property type="entry name" value="ASX_HYDROXYL"/>
    <property type="match status" value="1"/>
</dbReference>
<dbReference type="PROSITE" id="PS50026">
    <property type="entry name" value="EGF_3"/>
    <property type="match status" value="6"/>
</dbReference>
<dbReference type="SMART" id="SM00494">
    <property type="entry name" value="ChtBD2"/>
    <property type="match status" value="4"/>
</dbReference>
<keyword evidence="4" id="KW-0677">Repeat</keyword>
<dbReference type="InterPro" id="IPR001881">
    <property type="entry name" value="EGF-like_Ca-bd_dom"/>
</dbReference>
<feature type="region of interest" description="Disordered" evidence="11">
    <location>
        <begin position="606"/>
        <end position="643"/>
    </location>
</feature>
<dbReference type="InterPro" id="IPR000152">
    <property type="entry name" value="EGF-type_Asp/Asn_hydroxyl_site"/>
</dbReference>
<feature type="region of interest" description="Disordered" evidence="11">
    <location>
        <begin position="1589"/>
        <end position="1610"/>
    </location>
</feature>
<feature type="compositionally biased region" description="Basic and acidic residues" evidence="11">
    <location>
        <begin position="1024"/>
        <end position="1033"/>
    </location>
</feature>
<evidence type="ECO:0000313" key="15">
    <source>
        <dbReference type="EMBL" id="ROT68707.1"/>
    </source>
</evidence>
<feature type="domain" description="Chitin-binding type-2" evidence="13">
    <location>
        <begin position="190"/>
        <end position="250"/>
    </location>
</feature>
<comment type="caution">
    <text evidence="15">The sequence shown here is derived from an EMBL/GenBank/DDBJ whole genome shotgun (WGS) entry which is preliminary data.</text>
</comment>
<evidence type="ECO:0000256" key="2">
    <source>
        <dbReference type="ARBA" id="ARBA00022536"/>
    </source>
</evidence>
<reference evidence="15 16" key="1">
    <citation type="submission" date="2018-04" db="EMBL/GenBank/DDBJ databases">
        <authorList>
            <person name="Zhang X."/>
            <person name="Yuan J."/>
            <person name="Li F."/>
            <person name="Xiang J."/>
        </authorList>
    </citation>
    <scope>NUCLEOTIDE SEQUENCE [LARGE SCALE GENOMIC DNA]</scope>
    <source>
        <tissue evidence="15">Muscle</tissue>
    </source>
</reference>
<feature type="domain" description="TSP C-terminal" evidence="14">
    <location>
        <begin position="761"/>
        <end position="990"/>
    </location>
</feature>
<dbReference type="PROSITE" id="PS51234">
    <property type="entry name" value="TSP3"/>
    <property type="match status" value="2"/>
</dbReference>
<proteinExistence type="inferred from homology"/>
<dbReference type="SUPFAM" id="SSF49899">
    <property type="entry name" value="Concanavalin A-like lectins/glucanases"/>
    <property type="match status" value="1"/>
</dbReference>
<comment type="similarity">
    <text evidence="1">Belongs to the thrombospondin family.</text>
</comment>
<feature type="compositionally biased region" description="Basic and acidic residues" evidence="11">
    <location>
        <begin position="1601"/>
        <end position="1610"/>
    </location>
</feature>
<dbReference type="InterPro" id="IPR028974">
    <property type="entry name" value="TSP_type-3_rpt"/>
</dbReference>
<reference evidence="15 16" key="2">
    <citation type="submission" date="2019-01" db="EMBL/GenBank/DDBJ databases">
        <title>The decoding of complex shrimp genome reveals the adaptation for benthos swimmer, frequently molting mechanism and breeding impact on genome.</title>
        <authorList>
            <person name="Sun Y."/>
            <person name="Gao Y."/>
            <person name="Yu Y."/>
        </authorList>
    </citation>
    <scope>NUCLEOTIDE SEQUENCE [LARGE SCALE GENOMIC DNA]</scope>
    <source>
        <tissue evidence="15">Muscle</tissue>
    </source>
</reference>
<name>A0A423SWX6_PENVA</name>
<dbReference type="SUPFAM" id="SSF57196">
    <property type="entry name" value="EGF/Laminin"/>
    <property type="match status" value="1"/>
</dbReference>
<evidence type="ECO:0000256" key="11">
    <source>
        <dbReference type="SAM" id="MobiDB-lite"/>
    </source>
</evidence>
<evidence type="ECO:0000256" key="10">
    <source>
        <dbReference type="PROSITE-ProRule" id="PRU00634"/>
    </source>
</evidence>
<feature type="region of interest" description="Disordered" evidence="11">
    <location>
        <begin position="1024"/>
        <end position="1063"/>
    </location>
</feature>
<dbReference type="SMART" id="SM00181">
    <property type="entry name" value="EGF"/>
    <property type="match status" value="6"/>
</dbReference>
<feature type="domain" description="EGF-like" evidence="12">
    <location>
        <begin position="405"/>
        <end position="445"/>
    </location>
</feature>
<keyword evidence="3" id="KW-0732">Signal</keyword>
<dbReference type="InterPro" id="IPR017897">
    <property type="entry name" value="Thrombospondin_3_rpt"/>
</dbReference>
<feature type="repeat" description="TSP type-3" evidence="10">
    <location>
        <begin position="633"/>
        <end position="668"/>
    </location>
</feature>
<feature type="region of interest" description="Disordered" evidence="11">
    <location>
        <begin position="1386"/>
        <end position="1411"/>
    </location>
</feature>
<dbReference type="Gene3D" id="4.10.1080.10">
    <property type="entry name" value="TSP type-3 repeat"/>
    <property type="match status" value="2"/>
</dbReference>
<evidence type="ECO:0000256" key="1">
    <source>
        <dbReference type="ARBA" id="ARBA00009456"/>
    </source>
</evidence>
<feature type="compositionally biased region" description="Low complexity" evidence="11">
    <location>
        <begin position="1527"/>
        <end position="1541"/>
    </location>
</feature>
<evidence type="ECO:0000313" key="16">
    <source>
        <dbReference type="Proteomes" id="UP000283509"/>
    </source>
</evidence>
<dbReference type="Pfam" id="PF05735">
    <property type="entry name" value="TSP_C"/>
    <property type="match status" value="1"/>
</dbReference>
<feature type="compositionally biased region" description="Low complexity" evidence="11">
    <location>
        <begin position="1191"/>
        <end position="1204"/>
    </location>
</feature>
<organism evidence="15 16">
    <name type="scientific">Penaeus vannamei</name>
    <name type="common">Whiteleg shrimp</name>
    <name type="synonym">Litopenaeus vannamei</name>
    <dbReference type="NCBI Taxonomy" id="6689"/>
    <lineage>
        <taxon>Eukaryota</taxon>
        <taxon>Metazoa</taxon>
        <taxon>Ecdysozoa</taxon>
        <taxon>Arthropoda</taxon>
        <taxon>Crustacea</taxon>
        <taxon>Multicrustacea</taxon>
        <taxon>Malacostraca</taxon>
        <taxon>Eumalacostraca</taxon>
        <taxon>Eucarida</taxon>
        <taxon>Decapoda</taxon>
        <taxon>Dendrobranchiata</taxon>
        <taxon>Penaeoidea</taxon>
        <taxon>Penaeidae</taxon>
        <taxon>Penaeus</taxon>
    </lineage>
</organism>
<dbReference type="GO" id="GO:0008061">
    <property type="term" value="F:chitin binding"/>
    <property type="evidence" value="ECO:0007669"/>
    <property type="project" value="InterPro"/>
</dbReference>
<feature type="region of interest" description="Disordered" evidence="11">
    <location>
        <begin position="1437"/>
        <end position="1541"/>
    </location>
</feature>
<evidence type="ECO:0000256" key="4">
    <source>
        <dbReference type="ARBA" id="ARBA00022737"/>
    </source>
</evidence>
<feature type="domain" description="EGF-like" evidence="12">
    <location>
        <begin position="487"/>
        <end position="527"/>
    </location>
</feature>
<evidence type="ECO:0000256" key="3">
    <source>
        <dbReference type="ARBA" id="ARBA00022729"/>
    </source>
</evidence>
<feature type="domain" description="EGF-like" evidence="12">
    <location>
        <begin position="364"/>
        <end position="402"/>
    </location>
</feature>
<dbReference type="InterPro" id="IPR036508">
    <property type="entry name" value="Chitin-bd_dom_sf"/>
</dbReference>
<evidence type="ECO:0000256" key="9">
    <source>
        <dbReference type="PROSITE-ProRule" id="PRU00076"/>
    </source>
</evidence>
<evidence type="ECO:0000256" key="8">
    <source>
        <dbReference type="ARBA" id="ARBA00023180"/>
    </source>
</evidence>
<dbReference type="PROSITE" id="PS50940">
    <property type="entry name" value="CHIT_BIND_II"/>
    <property type="match status" value="1"/>
</dbReference>
<dbReference type="SUPFAM" id="SSF103647">
    <property type="entry name" value="TSP type-3 repeat"/>
    <property type="match status" value="2"/>
</dbReference>
<keyword evidence="2 9" id="KW-0245">EGF-like domain</keyword>
<gene>
    <name evidence="15" type="ORF">C7M84_013149</name>
</gene>
<dbReference type="PANTHER" id="PTHR10199">
    <property type="entry name" value="THROMBOSPONDIN"/>
    <property type="match status" value="1"/>
</dbReference>
<dbReference type="InterPro" id="IPR002557">
    <property type="entry name" value="Chitin-bd_dom"/>
</dbReference>
<feature type="domain" description="EGF-like" evidence="12">
    <location>
        <begin position="446"/>
        <end position="486"/>
    </location>
</feature>
<dbReference type="CDD" id="cd00054">
    <property type="entry name" value="EGF_CA"/>
    <property type="match status" value="5"/>
</dbReference>
<feature type="compositionally biased region" description="Polar residues" evidence="11">
    <location>
        <begin position="1035"/>
        <end position="1046"/>
    </location>
</feature>
<feature type="region of interest" description="Disordered" evidence="11">
    <location>
        <begin position="1315"/>
        <end position="1341"/>
    </location>
</feature>
<dbReference type="InterPro" id="IPR009030">
    <property type="entry name" value="Growth_fac_rcpt_cys_sf"/>
</dbReference>